<feature type="compositionally biased region" description="Low complexity" evidence="1">
    <location>
        <begin position="174"/>
        <end position="185"/>
    </location>
</feature>
<protein>
    <recommendedName>
        <fullName evidence="2">Methyltransferase small domain-containing protein</fullName>
    </recommendedName>
</protein>
<dbReference type="PROSITE" id="PS00092">
    <property type="entry name" value="N6_MTASE"/>
    <property type="match status" value="1"/>
</dbReference>
<dbReference type="InterPro" id="IPR007848">
    <property type="entry name" value="Small_mtfrase_dom"/>
</dbReference>
<dbReference type="InterPro" id="IPR021944">
    <property type="entry name" value="DUF3560"/>
</dbReference>
<dbReference type="RefSeq" id="WP_204078292.1">
    <property type="nucleotide sequence ID" value="NZ_BOOP01000048.1"/>
</dbReference>
<dbReference type="InterPro" id="IPR029063">
    <property type="entry name" value="SAM-dependent_MTases_sf"/>
</dbReference>
<dbReference type="InterPro" id="IPR002052">
    <property type="entry name" value="DNA_methylase_N6_adenine_CS"/>
</dbReference>
<reference evidence="3 4" key="1">
    <citation type="submission" date="2021-01" db="EMBL/GenBank/DDBJ databases">
        <title>Whole genome shotgun sequence of Planotetraspora phitsanulokensis NBRC 104273.</title>
        <authorList>
            <person name="Komaki H."/>
            <person name="Tamura T."/>
        </authorList>
    </citation>
    <scope>NUCLEOTIDE SEQUENCE [LARGE SCALE GENOMIC DNA]</scope>
    <source>
        <strain evidence="3 4">NBRC 104273</strain>
    </source>
</reference>
<dbReference type="GO" id="GO:0008168">
    <property type="term" value="F:methyltransferase activity"/>
    <property type="evidence" value="ECO:0007669"/>
    <property type="project" value="InterPro"/>
</dbReference>
<feature type="region of interest" description="Disordered" evidence="1">
    <location>
        <begin position="133"/>
        <end position="192"/>
    </location>
</feature>
<dbReference type="Pfam" id="PF12083">
    <property type="entry name" value="DUF3560"/>
    <property type="match status" value="1"/>
</dbReference>
<dbReference type="AlphaFoldDB" id="A0A8J3UCD1"/>
<dbReference type="PRINTS" id="PR00507">
    <property type="entry name" value="N12N6MTFRASE"/>
</dbReference>
<dbReference type="Gene3D" id="3.40.50.150">
    <property type="entry name" value="Vaccinia Virus protein VP39"/>
    <property type="match status" value="1"/>
</dbReference>
<dbReference type="Proteomes" id="UP000622547">
    <property type="component" value="Unassembled WGS sequence"/>
</dbReference>
<accession>A0A8J3UCD1</accession>
<evidence type="ECO:0000259" key="2">
    <source>
        <dbReference type="Pfam" id="PF05175"/>
    </source>
</evidence>
<feature type="compositionally biased region" description="Basic and acidic residues" evidence="1">
    <location>
        <begin position="141"/>
        <end position="156"/>
    </location>
</feature>
<proteinExistence type="predicted"/>
<dbReference type="EMBL" id="BOOP01000048">
    <property type="protein sequence ID" value="GII42879.1"/>
    <property type="molecule type" value="Genomic_DNA"/>
</dbReference>
<organism evidence="3 4">
    <name type="scientific">Planotetraspora phitsanulokensis</name>
    <dbReference type="NCBI Taxonomy" id="575192"/>
    <lineage>
        <taxon>Bacteria</taxon>
        <taxon>Bacillati</taxon>
        <taxon>Actinomycetota</taxon>
        <taxon>Actinomycetes</taxon>
        <taxon>Streptosporangiales</taxon>
        <taxon>Streptosporangiaceae</taxon>
        <taxon>Planotetraspora</taxon>
    </lineage>
</organism>
<dbReference type="Pfam" id="PF05175">
    <property type="entry name" value="MTS"/>
    <property type="match status" value="1"/>
</dbReference>
<keyword evidence="4" id="KW-1185">Reference proteome</keyword>
<dbReference type="SUPFAM" id="SSF53335">
    <property type="entry name" value="S-adenosyl-L-methionine-dependent methyltransferases"/>
    <property type="match status" value="1"/>
</dbReference>
<feature type="domain" description="Methyltransferase small" evidence="2">
    <location>
        <begin position="394"/>
        <end position="499"/>
    </location>
</feature>
<sequence length="542" mass="60079">MPTGTITIRHNHEDGTLIYGTDKGDGVYDIVRKWENGGFKYFPSMRMIGLRNSRDRVADRYAINKAAEALRQAGFEVDVEIDDEHRDRAQVLADQADRLDDRRDALTTKAERHAGNAAAAADRADQLSERFAGGQPILVGHHSERGAQRDRKRMDSAMRTSIAEDAEAQDAARRANAVGSAAARSARPDVTARRIQTAEAELRKIQKELDGYERRHLDHRGNPYYIEVHEPATGDHRERLLSRKAQLDNQLEYDRKQIEAAEAEGTHITYGPHNVHVGDTVHYWRRRSTILKVNRVTVSADSGYSWPDKVKFTEIRGIECPHGEDGPTVLAPRRAAAKRPAAPKVEVPQVDTDQLKAKTEMANVQVSRSLEAFVSPPMVVDRLMELADIHPGMAVLEPSAGTGNIAAAAVERGAVVDCVEISHDLANILVERVPDLNRVDIRDFLFLARGEERVYDRVVMNPPFSDGKDLYHVAHATKFVKPGGLLVAVMGASVIYRQTKDAERFRAMVDERGGWFEPLPAGSFAPATNANTVIAIIPAPEA</sequence>
<dbReference type="GO" id="GO:0032259">
    <property type="term" value="P:methylation"/>
    <property type="evidence" value="ECO:0007669"/>
    <property type="project" value="InterPro"/>
</dbReference>
<evidence type="ECO:0000256" key="1">
    <source>
        <dbReference type="SAM" id="MobiDB-lite"/>
    </source>
</evidence>
<comment type="caution">
    <text evidence="3">The sequence shown here is derived from an EMBL/GenBank/DDBJ whole genome shotgun (WGS) entry which is preliminary data.</text>
</comment>
<evidence type="ECO:0000313" key="4">
    <source>
        <dbReference type="Proteomes" id="UP000622547"/>
    </source>
</evidence>
<gene>
    <name evidence="3" type="ORF">Pph01_78820</name>
</gene>
<dbReference type="GO" id="GO:0003676">
    <property type="term" value="F:nucleic acid binding"/>
    <property type="evidence" value="ECO:0007669"/>
    <property type="project" value="InterPro"/>
</dbReference>
<name>A0A8J3UCD1_9ACTN</name>
<dbReference type="CDD" id="cd02440">
    <property type="entry name" value="AdoMet_MTases"/>
    <property type="match status" value="1"/>
</dbReference>
<evidence type="ECO:0000313" key="3">
    <source>
        <dbReference type="EMBL" id="GII42879.1"/>
    </source>
</evidence>